<accession>A0A2K3NA53</accession>
<proteinExistence type="predicted"/>
<name>A0A2K3NA53_TRIPR</name>
<organism evidence="1 2">
    <name type="scientific">Trifolium pratense</name>
    <name type="common">Red clover</name>
    <dbReference type="NCBI Taxonomy" id="57577"/>
    <lineage>
        <taxon>Eukaryota</taxon>
        <taxon>Viridiplantae</taxon>
        <taxon>Streptophyta</taxon>
        <taxon>Embryophyta</taxon>
        <taxon>Tracheophyta</taxon>
        <taxon>Spermatophyta</taxon>
        <taxon>Magnoliopsida</taxon>
        <taxon>eudicotyledons</taxon>
        <taxon>Gunneridae</taxon>
        <taxon>Pentapetalae</taxon>
        <taxon>rosids</taxon>
        <taxon>fabids</taxon>
        <taxon>Fabales</taxon>
        <taxon>Fabaceae</taxon>
        <taxon>Papilionoideae</taxon>
        <taxon>50 kb inversion clade</taxon>
        <taxon>NPAAA clade</taxon>
        <taxon>Hologalegina</taxon>
        <taxon>IRL clade</taxon>
        <taxon>Trifolieae</taxon>
        <taxon>Trifolium</taxon>
    </lineage>
</organism>
<comment type="caution">
    <text evidence="1">The sequence shown here is derived from an EMBL/GenBank/DDBJ whole genome shotgun (WGS) entry which is preliminary data.</text>
</comment>
<reference evidence="1 2" key="1">
    <citation type="journal article" date="2014" name="Am. J. Bot.">
        <title>Genome assembly and annotation for red clover (Trifolium pratense; Fabaceae).</title>
        <authorList>
            <person name="Istvanek J."/>
            <person name="Jaros M."/>
            <person name="Krenek A."/>
            <person name="Repkova J."/>
        </authorList>
    </citation>
    <scope>NUCLEOTIDE SEQUENCE [LARGE SCALE GENOMIC DNA]</scope>
    <source>
        <strain evidence="2">cv. Tatra</strain>
        <tissue evidence="1">Young leaves</tissue>
    </source>
</reference>
<evidence type="ECO:0000313" key="1">
    <source>
        <dbReference type="EMBL" id="PNX99894.1"/>
    </source>
</evidence>
<gene>
    <name evidence="1" type="ORF">L195_g023165</name>
</gene>
<dbReference type="Proteomes" id="UP000236291">
    <property type="component" value="Unassembled WGS sequence"/>
</dbReference>
<dbReference type="AlphaFoldDB" id="A0A2K3NA53"/>
<dbReference type="EMBL" id="ASHM01018279">
    <property type="protein sequence ID" value="PNX99894.1"/>
    <property type="molecule type" value="Genomic_DNA"/>
</dbReference>
<evidence type="ECO:0000313" key="2">
    <source>
        <dbReference type="Proteomes" id="UP000236291"/>
    </source>
</evidence>
<reference evidence="1 2" key="2">
    <citation type="journal article" date="2017" name="Front. Plant Sci.">
        <title>Gene Classification and Mining of Molecular Markers Useful in Red Clover (Trifolium pratense) Breeding.</title>
        <authorList>
            <person name="Istvanek J."/>
            <person name="Dluhosova J."/>
            <person name="Dluhos P."/>
            <person name="Patkova L."/>
            <person name="Nedelnik J."/>
            <person name="Repkova J."/>
        </authorList>
    </citation>
    <scope>NUCLEOTIDE SEQUENCE [LARGE SCALE GENOMIC DNA]</scope>
    <source>
        <strain evidence="2">cv. Tatra</strain>
        <tissue evidence="1">Young leaves</tissue>
    </source>
</reference>
<protein>
    <submittedName>
        <fullName evidence="1">Uncharacterized protein</fullName>
    </submittedName>
</protein>
<sequence length="249" mass="28419">MDIYHLEKKLVEALNIPLHMQHTLTAKVVENLIENGQWTVPDLITDMAPWLTDEILAITLPRYDVVDRLVWKNTKDGMLSARDAYIYFQSHHLSLGNFDMFARSIWVWLEGKLRCKFDFSSPVDMLLRCLSAVRLLLRDIALAAILHTIHTIWMARNGIKLNNANISLHPALIKINTAILLSAGLSNNSCWPDSIALQVMRDLQVFPKHKPPPRNIQPLSPMDIFVGEKAFHLRNIRTSNNAIETDNAI</sequence>